<comment type="similarity">
    <text evidence="1 4">Belongs to the ATPase alpha/beta chains family.</text>
</comment>
<dbReference type="InterPro" id="IPR027417">
    <property type="entry name" value="P-loop_NTPase"/>
</dbReference>
<dbReference type="CDD" id="cd01135">
    <property type="entry name" value="V_A-ATPase_B"/>
    <property type="match status" value="1"/>
</dbReference>
<reference evidence="8" key="1">
    <citation type="submission" date="2020-07" db="EMBL/GenBank/DDBJ databases">
        <title>Genomic analysis of a strain of Sedimentibacter Hydroxybenzoicus DSM7310.</title>
        <authorList>
            <person name="Ma S."/>
        </authorList>
    </citation>
    <scope>NUCLEOTIDE SEQUENCE</scope>
    <source>
        <strain evidence="8">DSM 7310</strain>
    </source>
</reference>
<dbReference type="InterPro" id="IPR000194">
    <property type="entry name" value="ATPase_F1/V1/A1_a/bsu_nucl-bd"/>
</dbReference>
<sequence length="461" mass="51481">MKKEYLKLEKIEGPLIILSGIEDASYGETINIKVDNEEVRTGKIIKIEGDKVIAQVFEGTAGISTDNASVKFTGKPLQIPLSKEILGRTFNGVGEPIDGVYQVISTERENINGRPINPVARRYPKNFIQTGFSAIDALMTLIRGQKLPIFSGNGMAHNELAAQIVKQAKIKGATSDNFAVVFGAMGVRHDDADYFRKSFETAGVLDHVVMYINTADDPIIERISAPRCALTAAEYLAFTLNMHVVVVLTDMTSYAEALREISSAREEVPSRKGYPGYLYSDLSTIYERAGMLKSREGSITLIPILTMPNDDITHPIPDLTGFITEGQVVLNRELNQKGVYPPIDILPSLSRLMKDGIGAEYTREDHADLQSQIYASYSKVQDIRSLSQIIGEDDLSDIDRLYLDFGRELEGKFIAQGKNENRSINETLDLGWHILSILPVTELDRMKTELIEKYYDYNRER</sequence>
<keyword evidence="2 4" id="KW-0813">Transport</keyword>
<dbReference type="AlphaFoldDB" id="A0A974GY99"/>
<dbReference type="InterPro" id="IPR020003">
    <property type="entry name" value="ATPase_a/bsu_AS"/>
</dbReference>
<keyword evidence="4" id="KW-0066">ATP synthesis</keyword>
<dbReference type="PROSITE" id="PS00152">
    <property type="entry name" value="ATPASE_ALPHA_BETA"/>
    <property type="match status" value="1"/>
</dbReference>
<dbReference type="Gene3D" id="3.40.50.12240">
    <property type="match status" value="1"/>
</dbReference>
<dbReference type="GO" id="GO:0005524">
    <property type="term" value="F:ATP binding"/>
    <property type="evidence" value="ECO:0007669"/>
    <property type="project" value="UniProtKB-UniRule"/>
</dbReference>
<evidence type="ECO:0000259" key="6">
    <source>
        <dbReference type="Pfam" id="PF02874"/>
    </source>
</evidence>
<evidence type="ECO:0000256" key="1">
    <source>
        <dbReference type="ARBA" id="ARBA00008936"/>
    </source>
</evidence>
<dbReference type="SUPFAM" id="SSF52540">
    <property type="entry name" value="P-loop containing nucleoside triphosphate hydrolases"/>
    <property type="match status" value="1"/>
</dbReference>
<dbReference type="PANTHER" id="PTHR43389">
    <property type="entry name" value="V-TYPE PROTON ATPASE SUBUNIT B"/>
    <property type="match status" value="1"/>
</dbReference>
<dbReference type="InterPro" id="IPR022879">
    <property type="entry name" value="V-ATPase_su_B/beta"/>
</dbReference>
<dbReference type="EMBL" id="JACBNQ010000038">
    <property type="protein sequence ID" value="NYB76041.1"/>
    <property type="molecule type" value="Genomic_DNA"/>
</dbReference>
<keyword evidence="3 4" id="KW-0406">Ion transport</keyword>
<dbReference type="InterPro" id="IPR004100">
    <property type="entry name" value="ATPase_F1/V1/A1_a/bsu_N"/>
</dbReference>
<dbReference type="RefSeq" id="WP_179239760.1">
    <property type="nucleotide sequence ID" value="NZ_JACBNQ010000038.1"/>
</dbReference>
<dbReference type="PANTHER" id="PTHR43389:SF4">
    <property type="entry name" value="V-TYPE PROTON ATPASE SUBUNIT B"/>
    <property type="match status" value="1"/>
</dbReference>
<dbReference type="CDD" id="cd18118">
    <property type="entry name" value="ATP-synt_V_A-type_beta_N"/>
    <property type="match status" value="1"/>
</dbReference>
<evidence type="ECO:0000256" key="3">
    <source>
        <dbReference type="ARBA" id="ARBA00023065"/>
    </source>
</evidence>
<keyword evidence="4" id="KW-0375">Hydrogen ion transport</keyword>
<dbReference type="GO" id="GO:0046933">
    <property type="term" value="F:proton-transporting ATP synthase activity, rotational mechanism"/>
    <property type="evidence" value="ECO:0007669"/>
    <property type="project" value="UniProtKB-UniRule"/>
</dbReference>
<feature type="domain" description="ATPase F1/V1/A1 complex alpha/beta subunit nucleotide-binding" evidence="5">
    <location>
        <begin position="131"/>
        <end position="350"/>
    </location>
</feature>
<comment type="function">
    <text evidence="4">Produces ATP from ADP in the presence of a proton gradient across the membrane. The V-type beta chain is a regulatory subunit.</text>
</comment>
<dbReference type="NCBIfam" id="NF003235">
    <property type="entry name" value="PRK04196.1"/>
    <property type="match status" value="1"/>
</dbReference>
<dbReference type="Pfam" id="PF22919">
    <property type="entry name" value="ATP-synt_VA_C"/>
    <property type="match status" value="1"/>
</dbReference>
<dbReference type="HAMAP" id="MF_00310">
    <property type="entry name" value="ATP_synth_B_arch"/>
    <property type="match status" value="1"/>
</dbReference>
<evidence type="ECO:0000313" key="9">
    <source>
        <dbReference type="Proteomes" id="UP000611629"/>
    </source>
</evidence>
<accession>A0A974GY99</accession>
<feature type="domain" description="ATPase F1/V1/A1 complex alpha/beta subunit N-terminal" evidence="6">
    <location>
        <begin position="11"/>
        <end position="74"/>
    </location>
</feature>
<evidence type="ECO:0000256" key="4">
    <source>
        <dbReference type="HAMAP-Rule" id="MF_00310"/>
    </source>
</evidence>
<organism evidence="8 9">
    <name type="scientific">Sedimentibacter hydroxybenzoicus DSM 7310</name>
    <dbReference type="NCBI Taxonomy" id="1123245"/>
    <lineage>
        <taxon>Bacteria</taxon>
        <taxon>Bacillati</taxon>
        <taxon>Bacillota</taxon>
        <taxon>Tissierellia</taxon>
        <taxon>Sedimentibacter</taxon>
    </lineage>
</organism>
<keyword evidence="9" id="KW-1185">Reference proteome</keyword>
<name>A0A974GY99_SEDHY</name>
<comment type="caution">
    <text evidence="8">The sequence shown here is derived from an EMBL/GenBank/DDBJ whole genome shotgun (WGS) entry which is preliminary data.</text>
</comment>
<dbReference type="GO" id="GO:0042777">
    <property type="term" value="P:proton motive force-driven plasma membrane ATP synthesis"/>
    <property type="evidence" value="ECO:0007669"/>
    <property type="project" value="UniProtKB-UniRule"/>
</dbReference>
<dbReference type="Proteomes" id="UP000611629">
    <property type="component" value="Unassembled WGS sequence"/>
</dbReference>
<protein>
    <recommendedName>
        <fullName evidence="4">V-type ATP synthase beta chain</fullName>
    </recommendedName>
    <alternativeName>
        <fullName evidence="4">V-ATPase subunit B</fullName>
    </alternativeName>
</protein>
<feature type="domain" description="ATP synthase A/B type C-terminal" evidence="7">
    <location>
        <begin position="355"/>
        <end position="455"/>
    </location>
</feature>
<dbReference type="Pfam" id="PF00006">
    <property type="entry name" value="ATP-synt_ab"/>
    <property type="match status" value="1"/>
</dbReference>
<gene>
    <name evidence="4" type="primary">atpB</name>
    <name evidence="8" type="ORF">HZF24_17985</name>
</gene>
<evidence type="ECO:0000259" key="5">
    <source>
        <dbReference type="Pfam" id="PF00006"/>
    </source>
</evidence>
<dbReference type="SUPFAM" id="SSF47917">
    <property type="entry name" value="C-terminal domain of alpha and beta subunits of F1 ATP synthase"/>
    <property type="match status" value="1"/>
</dbReference>
<evidence type="ECO:0000256" key="2">
    <source>
        <dbReference type="ARBA" id="ARBA00022448"/>
    </source>
</evidence>
<dbReference type="CDD" id="cd18112">
    <property type="entry name" value="ATP-synt_V_A-type_beta_C"/>
    <property type="match status" value="1"/>
</dbReference>
<evidence type="ECO:0000259" key="7">
    <source>
        <dbReference type="Pfam" id="PF22919"/>
    </source>
</evidence>
<evidence type="ECO:0000313" key="8">
    <source>
        <dbReference type="EMBL" id="NYB76041.1"/>
    </source>
</evidence>
<dbReference type="Pfam" id="PF02874">
    <property type="entry name" value="ATP-synt_ab_N"/>
    <property type="match status" value="1"/>
</dbReference>
<dbReference type="InterPro" id="IPR055190">
    <property type="entry name" value="ATP-synt_VA_C"/>
</dbReference>
<dbReference type="GO" id="GO:0046961">
    <property type="term" value="F:proton-transporting ATPase activity, rotational mechanism"/>
    <property type="evidence" value="ECO:0007669"/>
    <property type="project" value="TreeGrafter"/>
</dbReference>
<proteinExistence type="inferred from homology"/>